<protein>
    <submittedName>
        <fullName evidence="1">Uncharacterized protein</fullName>
    </submittedName>
</protein>
<proteinExistence type="predicted"/>
<dbReference type="Proteomes" id="UP000054248">
    <property type="component" value="Unassembled WGS sequence"/>
</dbReference>
<organism evidence="1 2">
    <name type="scientific">Tulasnella calospora MUT 4182</name>
    <dbReference type="NCBI Taxonomy" id="1051891"/>
    <lineage>
        <taxon>Eukaryota</taxon>
        <taxon>Fungi</taxon>
        <taxon>Dikarya</taxon>
        <taxon>Basidiomycota</taxon>
        <taxon>Agaricomycotina</taxon>
        <taxon>Agaricomycetes</taxon>
        <taxon>Cantharellales</taxon>
        <taxon>Tulasnellaceae</taxon>
        <taxon>Tulasnella</taxon>
    </lineage>
</organism>
<evidence type="ECO:0000313" key="1">
    <source>
        <dbReference type="EMBL" id="KIO31750.1"/>
    </source>
</evidence>
<gene>
    <name evidence="1" type="ORF">M407DRAFT_124323</name>
</gene>
<dbReference type="AlphaFoldDB" id="A0A0C3QIA8"/>
<dbReference type="EMBL" id="KN822960">
    <property type="protein sequence ID" value="KIO31750.1"/>
    <property type="molecule type" value="Genomic_DNA"/>
</dbReference>
<reference evidence="2" key="2">
    <citation type="submission" date="2015-01" db="EMBL/GenBank/DDBJ databases">
        <title>Evolutionary Origins and Diversification of the Mycorrhizal Mutualists.</title>
        <authorList>
            <consortium name="DOE Joint Genome Institute"/>
            <consortium name="Mycorrhizal Genomics Consortium"/>
            <person name="Kohler A."/>
            <person name="Kuo A."/>
            <person name="Nagy L.G."/>
            <person name="Floudas D."/>
            <person name="Copeland A."/>
            <person name="Barry K.W."/>
            <person name="Cichocki N."/>
            <person name="Veneault-Fourrey C."/>
            <person name="LaButti K."/>
            <person name="Lindquist E.A."/>
            <person name="Lipzen A."/>
            <person name="Lundell T."/>
            <person name="Morin E."/>
            <person name="Murat C."/>
            <person name="Riley R."/>
            <person name="Ohm R."/>
            <person name="Sun H."/>
            <person name="Tunlid A."/>
            <person name="Henrissat B."/>
            <person name="Grigoriev I.V."/>
            <person name="Hibbett D.S."/>
            <person name="Martin F."/>
        </authorList>
    </citation>
    <scope>NUCLEOTIDE SEQUENCE [LARGE SCALE GENOMIC DNA]</scope>
    <source>
        <strain evidence="2">MUT 4182</strain>
    </source>
</reference>
<dbReference type="HOGENOM" id="CLU_2623810_0_0_1"/>
<name>A0A0C3QIA8_9AGAM</name>
<keyword evidence="2" id="KW-1185">Reference proteome</keyword>
<sequence>MAPHLLKHSPECAISTTPTTACLGGLLLDVIADYIQATHSLSRFPRRSLWGIAVVLHFLWGHQNKSFNTLVVWRCRGG</sequence>
<reference evidence="1 2" key="1">
    <citation type="submission" date="2014-04" db="EMBL/GenBank/DDBJ databases">
        <authorList>
            <consortium name="DOE Joint Genome Institute"/>
            <person name="Kuo A."/>
            <person name="Girlanda M."/>
            <person name="Perotto S."/>
            <person name="Kohler A."/>
            <person name="Nagy L.G."/>
            <person name="Floudas D."/>
            <person name="Copeland A."/>
            <person name="Barry K.W."/>
            <person name="Cichocki N."/>
            <person name="Veneault-Fourrey C."/>
            <person name="LaButti K."/>
            <person name="Lindquist E.A."/>
            <person name="Lipzen A."/>
            <person name="Lundell T."/>
            <person name="Morin E."/>
            <person name="Murat C."/>
            <person name="Sun H."/>
            <person name="Tunlid A."/>
            <person name="Henrissat B."/>
            <person name="Grigoriev I.V."/>
            <person name="Hibbett D.S."/>
            <person name="Martin F."/>
            <person name="Nordberg H.P."/>
            <person name="Cantor M.N."/>
            <person name="Hua S.X."/>
        </authorList>
    </citation>
    <scope>NUCLEOTIDE SEQUENCE [LARGE SCALE GENOMIC DNA]</scope>
    <source>
        <strain evidence="1 2">MUT 4182</strain>
    </source>
</reference>
<evidence type="ECO:0000313" key="2">
    <source>
        <dbReference type="Proteomes" id="UP000054248"/>
    </source>
</evidence>
<accession>A0A0C3QIA8</accession>